<reference evidence="2" key="1">
    <citation type="journal article" date="2020" name="Nature">
        <title>Giant virus diversity and host interactions through global metagenomics.</title>
        <authorList>
            <person name="Schulz F."/>
            <person name="Roux S."/>
            <person name="Paez-Espino D."/>
            <person name="Jungbluth S."/>
            <person name="Walsh D.A."/>
            <person name="Denef V.J."/>
            <person name="McMahon K.D."/>
            <person name="Konstantinidis K.T."/>
            <person name="Eloe-Fadrosh E.A."/>
            <person name="Kyrpides N.C."/>
            <person name="Woyke T."/>
        </authorList>
    </citation>
    <scope>NUCLEOTIDE SEQUENCE</scope>
    <source>
        <strain evidence="2">GVMAG-M-3300023184-86</strain>
    </source>
</reference>
<keyword evidence="1" id="KW-1133">Transmembrane helix</keyword>
<dbReference type="AlphaFoldDB" id="A0A6C0IGR2"/>
<accession>A0A6C0IGR2</accession>
<feature type="transmembrane region" description="Helical" evidence="1">
    <location>
        <begin position="20"/>
        <end position="39"/>
    </location>
</feature>
<evidence type="ECO:0000313" key="2">
    <source>
        <dbReference type="EMBL" id="QHT91840.1"/>
    </source>
</evidence>
<name>A0A6C0IGR2_9ZZZZ</name>
<protein>
    <submittedName>
        <fullName evidence="2">Uncharacterized protein</fullName>
    </submittedName>
</protein>
<proteinExistence type="predicted"/>
<keyword evidence="1" id="KW-0812">Transmembrane</keyword>
<dbReference type="SUPFAM" id="SSF55729">
    <property type="entry name" value="Acyl-CoA N-acyltransferases (Nat)"/>
    <property type="match status" value="1"/>
</dbReference>
<organism evidence="2">
    <name type="scientific">viral metagenome</name>
    <dbReference type="NCBI Taxonomy" id="1070528"/>
    <lineage>
        <taxon>unclassified sequences</taxon>
        <taxon>metagenomes</taxon>
        <taxon>organismal metagenomes</taxon>
    </lineage>
</organism>
<keyword evidence="1" id="KW-0472">Membrane</keyword>
<sequence length="420" mass="48943">MFQFITSDTNIAYKLNIIEYLPYILLIIIIIVLFIYGYIRIKYGFWAIQPVFHVYNIGYMIFPPGIIDHNLPDVNKYTNFKDIDTIVFDKMTKIKTTKFIHFIKTNYLQNKDNTFSPKSANIVPYFKGHSALSFVSFYTEDSVLFDTTDKNSIPDIIPNKKIIGLMTSRPLHIVINGKTGANFDAYYVDYLCVDTNYRKKGIAPQIIQTHHYNQRYNNKNIIVSLFKREDELTGIVPLCVYSTYGFPVTKWTKPNDLLGNLSLLEISPQNFHLLLDFIKNTRSKFDIFINTDISNIIELIKSKNIFIYVILLEHQIVCAYFYRKSCVFVEKNMEVLSCFASINETSELNDVFIHGFKLSFWIIADKNYFGFCAIENISDNNIIIDNLILKTRPSIISPTAYFFYNFAYPTFKAEKVFILN</sequence>
<evidence type="ECO:0000256" key="1">
    <source>
        <dbReference type="SAM" id="Phobius"/>
    </source>
</evidence>
<dbReference type="InterPro" id="IPR016181">
    <property type="entry name" value="Acyl_CoA_acyltransferase"/>
</dbReference>
<dbReference type="EMBL" id="MN740170">
    <property type="protein sequence ID" value="QHT91840.1"/>
    <property type="molecule type" value="Genomic_DNA"/>
</dbReference>
<dbReference type="Gene3D" id="3.40.630.170">
    <property type="match status" value="1"/>
</dbReference>